<dbReference type="RefSeq" id="WP_134298124.1">
    <property type="nucleotide sequence ID" value="NZ_CP038013.1"/>
</dbReference>
<dbReference type="EMBL" id="CP038013">
    <property type="protein sequence ID" value="QBQ08099.1"/>
    <property type="molecule type" value="Genomic_DNA"/>
</dbReference>
<dbReference type="PROSITE" id="PS01087">
    <property type="entry name" value="RADICAL_ACTIVATING"/>
    <property type="match status" value="1"/>
</dbReference>
<dbReference type="GO" id="GO:0043365">
    <property type="term" value="F:[formate-C-acetyltransferase]-activating enzyme activity"/>
    <property type="evidence" value="ECO:0007669"/>
    <property type="project" value="UniProtKB-UniRule"/>
</dbReference>
<evidence type="ECO:0000313" key="13">
    <source>
        <dbReference type="Proteomes" id="UP000294309"/>
    </source>
</evidence>
<dbReference type="OrthoDB" id="9782387at2"/>
<dbReference type="InterPro" id="IPR012838">
    <property type="entry name" value="PFL1_activating"/>
</dbReference>
<keyword evidence="10" id="KW-0963">Cytoplasm</keyword>
<accession>A0A4V1AQD3</accession>
<dbReference type="InterPro" id="IPR034457">
    <property type="entry name" value="Organic_radical-activating"/>
</dbReference>
<evidence type="ECO:0000256" key="9">
    <source>
        <dbReference type="ARBA" id="ARBA00023014"/>
    </source>
</evidence>
<comment type="similarity">
    <text evidence="2 10">Belongs to the organic radical-activating enzymes family.</text>
</comment>
<evidence type="ECO:0000256" key="2">
    <source>
        <dbReference type="ARBA" id="ARBA00009777"/>
    </source>
</evidence>
<dbReference type="InterPro" id="IPR058240">
    <property type="entry name" value="rSAM_sf"/>
</dbReference>
<evidence type="ECO:0000256" key="5">
    <source>
        <dbReference type="ARBA" id="ARBA00022691"/>
    </source>
</evidence>
<dbReference type="PROSITE" id="PS51918">
    <property type="entry name" value="RADICAL_SAM"/>
    <property type="match status" value="1"/>
</dbReference>
<dbReference type="EC" id="1.97.1.4" evidence="10"/>
<evidence type="ECO:0000256" key="10">
    <source>
        <dbReference type="RuleBase" id="RU362053"/>
    </source>
</evidence>
<organism evidence="12 13">
    <name type="scientific">Spiroplasma gladiatoris</name>
    <dbReference type="NCBI Taxonomy" id="2143"/>
    <lineage>
        <taxon>Bacteria</taxon>
        <taxon>Bacillati</taxon>
        <taxon>Mycoplasmatota</taxon>
        <taxon>Mollicutes</taxon>
        <taxon>Entomoplasmatales</taxon>
        <taxon>Spiroplasmataceae</taxon>
        <taxon>Spiroplasma</taxon>
    </lineage>
</organism>
<dbReference type="AlphaFoldDB" id="A0A4V1AQD3"/>
<evidence type="ECO:0000256" key="6">
    <source>
        <dbReference type="ARBA" id="ARBA00022723"/>
    </source>
</evidence>
<dbReference type="NCBIfam" id="TIGR02493">
    <property type="entry name" value="PFLA"/>
    <property type="match status" value="1"/>
</dbReference>
<evidence type="ECO:0000256" key="3">
    <source>
        <dbReference type="ARBA" id="ARBA00021356"/>
    </source>
</evidence>
<evidence type="ECO:0000256" key="4">
    <source>
        <dbReference type="ARBA" id="ARBA00022485"/>
    </source>
</evidence>
<dbReference type="PIRSF" id="PIRSF000371">
    <property type="entry name" value="PFL_act_enz"/>
    <property type="match status" value="1"/>
</dbReference>
<dbReference type="GO" id="GO:0051539">
    <property type="term" value="F:4 iron, 4 sulfur cluster binding"/>
    <property type="evidence" value="ECO:0007669"/>
    <property type="project" value="UniProtKB-UniRule"/>
</dbReference>
<dbReference type="SFLD" id="SFLDG01066">
    <property type="entry name" value="organic_radical-activating_enz"/>
    <property type="match status" value="1"/>
</dbReference>
<keyword evidence="12" id="KW-0456">Lyase</keyword>
<keyword evidence="13" id="KW-1185">Reference proteome</keyword>
<keyword evidence="9 10" id="KW-0411">Iron-sulfur</keyword>
<keyword evidence="6 10" id="KW-0479">Metal-binding</keyword>
<keyword evidence="12" id="KW-0670">Pyruvate</keyword>
<dbReference type="PANTHER" id="PTHR30352">
    <property type="entry name" value="PYRUVATE FORMATE-LYASE-ACTIVATING ENZYME"/>
    <property type="match status" value="1"/>
</dbReference>
<dbReference type="InterPro" id="IPR012839">
    <property type="entry name" value="Organic_radical_activase"/>
</dbReference>
<comment type="function">
    <text evidence="1 10">Activation of pyruvate formate-lyase under anaerobic conditions by generation of an organic free radical, using S-adenosylmethionine and reduced flavodoxin as cosubstrates to produce 5'-deoxy-adenosine.</text>
</comment>
<evidence type="ECO:0000256" key="1">
    <source>
        <dbReference type="ARBA" id="ARBA00003141"/>
    </source>
</evidence>
<evidence type="ECO:0000256" key="8">
    <source>
        <dbReference type="ARBA" id="ARBA00023004"/>
    </source>
</evidence>
<dbReference type="KEGG" id="sgq:SGLAD_v1c09000"/>
<dbReference type="CDD" id="cd01335">
    <property type="entry name" value="Radical_SAM"/>
    <property type="match status" value="1"/>
</dbReference>
<keyword evidence="4 10" id="KW-0004">4Fe-4S</keyword>
<reference evidence="12 13" key="1">
    <citation type="submission" date="2019-03" db="EMBL/GenBank/DDBJ databases">
        <title>Complete genome sequence of Spiroplasma gladiatoris TG-1 (DSM 22552).</title>
        <authorList>
            <person name="Lin Y.-C."/>
            <person name="Chou L."/>
            <person name="Kuo C.-H."/>
        </authorList>
    </citation>
    <scope>NUCLEOTIDE SEQUENCE [LARGE SCALE GENOMIC DNA]</scope>
    <source>
        <strain evidence="12 13">TG-1</strain>
    </source>
</reference>
<gene>
    <name evidence="12" type="primary">pflA</name>
    <name evidence="12" type="ORF">SGLAD_v1c09000</name>
</gene>
<keyword evidence="5 10" id="KW-0949">S-adenosyl-L-methionine</keyword>
<keyword evidence="8 10" id="KW-0408">Iron</keyword>
<dbReference type="InterPro" id="IPR001989">
    <property type="entry name" value="Radical_activat_CS"/>
</dbReference>
<dbReference type="SUPFAM" id="SSF102114">
    <property type="entry name" value="Radical SAM enzymes"/>
    <property type="match status" value="1"/>
</dbReference>
<dbReference type="InterPro" id="IPR013785">
    <property type="entry name" value="Aldolase_TIM"/>
</dbReference>
<name>A0A4V1AQD3_9MOLU</name>
<dbReference type="PANTHER" id="PTHR30352:SF5">
    <property type="entry name" value="PYRUVATE FORMATE-LYASE 1-ACTIVATING ENZYME"/>
    <property type="match status" value="1"/>
</dbReference>
<protein>
    <recommendedName>
        <fullName evidence="3 10">Pyruvate formate-lyase-activating enzyme</fullName>
        <ecNumber evidence="10">1.97.1.4</ecNumber>
    </recommendedName>
</protein>
<dbReference type="GO" id="GO:0016829">
    <property type="term" value="F:lyase activity"/>
    <property type="evidence" value="ECO:0007669"/>
    <property type="project" value="UniProtKB-KW"/>
</dbReference>
<dbReference type="Proteomes" id="UP000294309">
    <property type="component" value="Chromosome"/>
</dbReference>
<dbReference type="SFLD" id="SFLDS00029">
    <property type="entry name" value="Radical_SAM"/>
    <property type="match status" value="1"/>
</dbReference>
<keyword evidence="7 10" id="KW-0560">Oxidoreductase</keyword>
<comment type="cofactor">
    <cofactor evidence="10">
        <name>[4Fe-4S] cluster</name>
        <dbReference type="ChEBI" id="CHEBI:49883"/>
    </cofactor>
    <text evidence="10">Binds 1 [4Fe-4S] cluster. The cluster is coordinated with 3 cysteines and an exchangeable S-adenosyl-L-methionine.</text>
</comment>
<feature type="domain" description="Radical SAM core" evidence="11">
    <location>
        <begin position="22"/>
        <end position="250"/>
    </location>
</feature>
<dbReference type="GO" id="GO:0046872">
    <property type="term" value="F:metal ion binding"/>
    <property type="evidence" value="ECO:0007669"/>
    <property type="project" value="UniProtKB-UniRule"/>
</dbReference>
<dbReference type="InterPro" id="IPR007197">
    <property type="entry name" value="rSAM"/>
</dbReference>
<dbReference type="Gene3D" id="3.20.20.70">
    <property type="entry name" value="Aldolase class I"/>
    <property type="match status" value="1"/>
</dbReference>
<comment type="subcellular location">
    <subcellularLocation>
        <location evidence="10">Cytoplasm</location>
    </subcellularLocation>
</comment>
<comment type="catalytic activity">
    <reaction evidence="10">
        <text>glycyl-[formate C-acetyltransferase] + reduced [flavodoxin] + S-adenosyl-L-methionine = glycin-2-yl radical-[formate C-acetyltransferase] + semiquinone [flavodoxin] + 5'-deoxyadenosine + L-methionine + H(+)</text>
        <dbReference type="Rhea" id="RHEA:19225"/>
        <dbReference type="Rhea" id="RHEA-COMP:10622"/>
        <dbReference type="Rhea" id="RHEA-COMP:12190"/>
        <dbReference type="Rhea" id="RHEA-COMP:12191"/>
        <dbReference type="Rhea" id="RHEA-COMP:14480"/>
        <dbReference type="ChEBI" id="CHEBI:15378"/>
        <dbReference type="ChEBI" id="CHEBI:17319"/>
        <dbReference type="ChEBI" id="CHEBI:29947"/>
        <dbReference type="ChEBI" id="CHEBI:32722"/>
        <dbReference type="ChEBI" id="CHEBI:57618"/>
        <dbReference type="ChEBI" id="CHEBI:57844"/>
        <dbReference type="ChEBI" id="CHEBI:59789"/>
        <dbReference type="ChEBI" id="CHEBI:140311"/>
        <dbReference type="EC" id="1.97.1.4"/>
    </reaction>
</comment>
<evidence type="ECO:0000313" key="12">
    <source>
        <dbReference type="EMBL" id="QBQ08099.1"/>
    </source>
</evidence>
<sequence>MEEQIKNSKIGYYSSSESFGAVDGPGIRLVIFLQGCLFRCKYCHNPETIEFNKNKEISVEDIMKMYKKNENFYKNGGITLSGGEATTQIDFCIEVFKEAKKRGISTCLDTCFGTYQDIPKVQEKWKELLKYTDVTLADLKHIDNEKHINLTSRPNKNVLEAIKFLDENNAKMWIRHVLVPGYTDDKEDLFKLGEFVGTLKNMERLEMLPYHNMMIPKYENLKIKFYLRDVEPPTKEHVVECRKIVEQGIKKAKESI</sequence>
<evidence type="ECO:0000256" key="7">
    <source>
        <dbReference type="ARBA" id="ARBA00023002"/>
    </source>
</evidence>
<evidence type="ECO:0000259" key="11">
    <source>
        <dbReference type="PROSITE" id="PS51918"/>
    </source>
</evidence>
<dbReference type="GO" id="GO:0005737">
    <property type="term" value="C:cytoplasm"/>
    <property type="evidence" value="ECO:0007669"/>
    <property type="project" value="UniProtKB-SubCell"/>
</dbReference>
<proteinExistence type="inferred from homology"/>
<dbReference type="Pfam" id="PF04055">
    <property type="entry name" value="Radical_SAM"/>
    <property type="match status" value="1"/>
</dbReference>